<dbReference type="FunFam" id="3.40.50.720:FF:000021">
    <property type="entry name" value="D-3-phosphoglycerate dehydrogenase"/>
    <property type="match status" value="1"/>
</dbReference>
<keyword evidence="4 6" id="KW-0520">NAD</keyword>
<feature type="region of interest" description="Disordered" evidence="7">
    <location>
        <begin position="1099"/>
        <end position="1342"/>
    </location>
</feature>
<evidence type="ECO:0000259" key="9">
    <source>
        <dbReference type="Pfam" id="PF02826"/>
    </source>
</evidence>
<dbReference type="NCBIfam" id="TIGR01327">
    <property type="entry name" value="PGDH"/>
    <property type="match status" value="1"/>
</dbReference>
<dbReference type="GO" id="GO:0006564">
    <property type="term" value="P:L-serine biosynthetic process"/>
    <property type="evidence" value="ECO:0007669"/>
    <property type="project" value="UniProtKB-KW"/>
</dbReference>
<feature type="region of interest" description="Disordered" evidence="7">
    <location>
        <begin position="772"/>
        <end position="809"/>
    </location>
</feature>
<keyword evidence="12" id="KW-1185">Reference proteome</keyword>
<dbReference type="PROSITE" id="PS00065">
    <property type="entry name" value="D_2_HYDROXYACID_DH_1"/>
    <property type="match status" value="1"/>
</dbReference>
<dbReference type="Gene3D" id="3.30.70.260">
    <property type="match status" value="1"/>
</dbReference>
<feature type="compositionally biased region" description="Polar residues" evidence="7">
    <location>
        <begin position="1134"/>
        <end position="1148"/>
    </location>
</feature>
<protein>
    <recommendedName>
        <fullName evidence="6">D-3-phosphoglycerate dehydrogenase</fullName>
        <ecNumber evidence="6">1.1.1.95</ecNumber>
    </recommendedName>
</protein>
<organism evidence="11 12">
    <name type="scientific">Corynascus novoguineensis</name>
    <dbReference type="NCBI Taxonomy" id="1126955"/>
    <lineage>
        <taxon>Eukaryota</taxon>
        <taxon>Fungi</taxon>
        <taxon>Dikarya</taxon>
        <taxon>Ascomycota</taxon>
        <taxon>Pezizomycotina</taxon>
        <taxon>Sordariomycetes</taxon>
        <taxon>Sordariomycetidae</taxon>
        <taxon>Sordariales</taxon>
        <taxon>Chaetomiaceae</taxon>
        <taxon>Corynascus</taxon>
    </lineage>
</organism>
<feature type="region of interest" description="Disordered" evidence="7">
    <location>
        <begin position="1"/>
        <end position="21"/>
    </location>
</feature>
<dbReference type="InterPro" id="IPR006140">
    <property type="entry name" value="D-isomer_DH_NAD-bd"/>
</dbReference>
<comment type="catalytic activity">
    <reaction evidence="5 6">
        <text>(2R)-3-phosphoglycerate + NAD(+) = 3-phosphooxypyruvate + NADH + H(+)</text>
        <dbReference type="Rhea" id="RHEA:12641"/>
        <dbReference type="ChEBI" id="CHEBI:15378"/>
        <dbReference type="ChEBI" id="CHEBI:18110"/>
        <dbReference type="ChEBI" id="CHEBI:57540"/>
        <dbReference type="ChEBI" id="CHEBI:57945"/>
        <dbReference type="ChEBI" id="CHEBI:58272"/>
        <dbReference type="EC" id="1.1.1.95"/>
    </reaction>
</comment>
<dbReference type="PANTHER" id="PTHR42106">
    <property type="entry name" value="CHROMOSOME 10, WHOLE GENOME SHOTGUN SEQUENCE"/>
    <property type="match status" value="1"/>
</dbReference>
<feature type="compositionally biased region" description="Gly residues" evidence="7">
    <location>
        <begin position="1269"/>
        <end position="1284"/>
    </location>
</feature>
<dbReference type="InterPro" id="IPR006236">
    <property type="entry name" value="PGDH"/>
</dbReference>
<reference evidence="11" key="1">
    <citation type="journal article" date="2023" name="Mol. Phylogenet. Evol.">
        <title>Genome-scale phylogeny and comparative genomics of the fungal order Sordariales.</title>
        <authorList>
            <person name="Hensen N."/>
            <person name="Bonometti L."/>
            <person name="Westerberg I."/>
            <person name="Brannstrom I.O."/>
            <person name="Guillou S."/>
            <person name="Cros-Aarteil S."/>
            <person name="Calhoun S."/>
            <person name="Haridas S."/>
            <person name="Kuo A."/>
            <person name="Mondo S."/>
            <person name="Pangilinan J."/>
            <person name="Riley R."/>
            <person name="LaButti K."/>
            <person name="Andreopoulos B."/>
            <person name="Lipzen A."/>
            <person name="Chen C."/>
            <person name="Yan M."/>
            <person name="Daum C."/>
            <person name="Ng V."/>
            <person name="Clum A."/>
            <person name="Steindorff A."/>
            <person name="Ohm R.A."/>
            <person name="Martin F."/>
            <person name="Silar P."/>
            <person name="Natvig D.O."/>
            <person name="Lalanne C."/>
            <person name="Gautier V."/>
            <person name="Ament-Velasquez S.L."/>
            <person name="Kruys A."/>
            <person name="Hutchinson M.I."/>
            <person name="Powell A.J."/>
            <person name="Barry K."/>
            <person name="Miller A.N."/>
            <person name="Grigoriev I.V."/>
            <person name="Debuchy R."/>
            <person name="Gladieux P."/>
            <person name="Hiltunen Thoren M."/>
            <person name="Johannesson H."/>
        </authorList>
    </citation>
    <scope>NUCLEOTIDE SEQUENCE</scope>
    <source>
        <strain evidence="11">CBS 359.72</strain>
    </source>
</reference>
<feature type="domain" description="D-isomer specific 2-hydroxyacid dehydrogenase catalytic" evidence="8">
    <location>
        <begin position="23"/>
        <end position="341"/>
    </location>
</feature>
<dbReference type="InterPro" id="IPR045626">
    <property type="entry name" value="PGDH_ASB_dom"/>
</dbReference>
<feature type="region of interest" description="Disordered" evidence="7">
    <location>
        <begin position="645"/>
        <end position="681"/>
    </location>
</feature>
<evidence type="ECO:0000259" key="8">
    <source>
        <dbReference type="Pfam" id="PF00389"/>
    </source>
</evidence>
<feature type="compositionally biased region" description="Basic residues" evidence="7">
    <location>
        <begin position="896"/>
        <end position="907"/>
    </location>
</feature>
<dbReference type="SUPFAM" id="SSF51735">
    <property type="entry name" value="NAD(P)-binding Rossmann-fold domains"/>
    <property type="match status" value="1"/>
</dbReference>
<dbReference type="InterPro" id="IPR045865">
    <property type="entry name" value="ACT-like_dom_sf"/>
</dbReference>
<evidence type="ECO:0000256" key="4">
    <source>
        <dbReference type="ARBA" id="ARBA00023027"/>
    </source>
</evidence>
<accession>A0AAN7CLM1</accession>
<feature type="compositionally biased region" description="Low complexity" evidence="7">
    <location>
        <begin position="825"/>
        <end position="842"/>
    </location>
</feature>
<dbReference type="SUPFAM" id="SSF143548">
    <property type="entry name" value="Serine metabolism enzymes domain"/>
    <property type="match status" value="1"/>
</dbReference>
<feature type="compositionally biased region" description="Polar residues" evidence="7">
    <location>
        <begin position="772"/>
        <end position="789"/>
    </location>
</feature>
<dbReference type="Proteomes" id="UP001303647">
    <property type="component" value="Unassembled WGS sequence"/>
</dbReference>
<evidence type="ECO:0000313" key="12">
    <source>
        <dbReference type="Proteomes" id="UP001303647"/>
    </source>
</evidence>
<dbReference type="Pfam" id="PF02826">
    <property type="entry name" value="2-Hacid_dh_C"/>
    <property type="match status" value="1"/>
</dbReference>
<comment type="pathway">
    <text evidence="1 6">Amino-acid biosynthesis; L-serine biosynthesis; L-serine from 3-phospho-D-glycerate: step 1/3.</text>
</comment>
<comment type="caution">
    <text evidence="11">The sequence shown here is derived from an EMBL/GenBank/DDBJ whole genome shotgun (WGS) entry which is preliminary data.</text>
</comment>
<dbReference type="SUPFAM" id="SSF52283">
    <property type="entry name" value="Formate/glycerate dehydrogenase catalytic domain-like"/>
    <property type="match status" value="1"/>
</dbReference>
<dbReference type="InterPro" id="IPR006139">
    <property type="entry name" value="D-isomer_2_OHA_DH_cat_dom"/>
</dbReference>
<feature type="region of interest" description="Disordered" evidence="7">
    <location>
        <begin position="824"/>
        <end position="847"/>
    </location>
</feature>
<evidence type="ECO:0000256" key="6">
    <source>
        <dbReference type="RuleBase" id="RU363003"/>
    </source>
</evidence>
<feature type="compositionally biased region" description="Pro residues" evidence="7">
    <location>
        <begin position="10"/>
        <end position="20"/>
    </location>
</feature>
<dbReference type="Pfam" id="PF19304">
    <property type="entry name" value="PGDH_inter"/>
    <property type="match status" value="1"/>
</dbReference>
<evidence type="ECO:0000256" key="7">
    <source>
        <dbReference type="SAM" id="MobiDB-lite"/>
    </source>
</evidence>
<feature type="compositionally biased region" description="Polar residues" evidence="7">
    <location>
        <begin position="1250"/>
        <end position="1260"/>
    </location>
</feature>
<dbReference type="EC" id="1.1.1.95" evidence="6"/>
<dbReference type="SUPFAM" id="SSF55021">
    <property type="entry name" value="ACT-like"/>
    <property type="match status" value="1"/>
</dbReference>
<feature type="compositionally biased region" description="Low complexity" evidence="7">
    <location>
        <begin position="1303"/>
        <end position="1319"/>
    </location>
</feature>
<feature type="domain" description="D-isomer specific 2-hydroxyacid dehydrogenase NAD-binding" evidence="9">
    <location>
        <begin position="130"/>
        <end position="309"/>
    </location>
</feature>
<feature type="region of interest" description="Disordered" evidence="7">
    <location>
        <begin position="956"/>
        <end position="979"/>
    </location>
</feature>
<evidence type="ECO:0000313" key="11">
    <source>
        <dbReference type="EMBL" id="KAK4243322.1"/>
    </source>
</evidence>
<evidence type="ECO:0000256" key="5">
    <source>
        <dbReference type="ARBA" id="ARBA00048731"/>
    </source>
</evidence>
<dbReference type="Gene3D" id="3.30.1330.90">
    <property type="entry name" value="D-3-phosphoglycerate dehydrogenase, domain 3"/>
    <property type="match status" value="1"/>
</dbReference>
<evidence type="ECO:0000256" key="3">
    <source>
        <dbReference type="ARBA" id="ARBA00023002"/>
    </source>
</evidence>
<evidence type="ECO:0000256" key="1">
    <source>
        <dbReference type="ARBA" id="ARBA00005216"/>
    </source>
</evidence>
<keyword evidence="3 6" id="KW-0560">Oxidoreductase</keyword>
<keyword evidence="6" id="KW-0028">Amino-acid biosynthesis</keyword>
<dbReference type="InterPro" id="IPR036291">
    <property type="entry name" value="NAD(P)-bd_dom_sf"/>
</dbReference>
<feature type="domain" description="D-3-phosphoglycerate dehydrogenase ASB" evidence="10">
    <location>
        <begin position="352"/>
        <end position="469"/>
    </location>
</feature>
<gene>
    <name evidence="11" type="ORF">C7999DRAFT_44845</name>
</gene>
<evidence type="ECO:0000259" key="10">
    <source>
        <dbReference type="Pfam" id="PF19304"/>
    </source>
</evidence>
<dbReference type="EMBL" id="MU857833">
    <property type="protein sequence ID" value="KAK4243322.1"/>
    <property type="molecule type" value="Genomic_DNA"/>
</dbReference>
<dbReference type="Gene3D" id="3.40.50.720">
    <property type="entry name" value="NAD(P)-binding Rossmann-like Domain"/>
    <property type="match status" value="2"/>
</dbReference>
<dbReference type="InterPro" id="IPR029752">
    <property type="entry name" value="D-isomer_DH_CS1"/>
</dbReference>
<dbReference type="CDD" id="cd04902">
    <property type="entry name" value="ACT_3PGDH-xct"/>
    <property type="match status" value="1"/>
</dbReference>
<dbReference type="GO" id="GO:0004617">
    <property type="term" value="F:phosphoglycerate dehydrogenase activity"/>
    <property type="evidence" value="ECO:0007669"/>
    <property type="project" value="UniProtKB-EC"/>
</dbReference>
<proteinExistence type="inferred from homology"/>
<evidence type="ECO:0000256" key="2">
    <source>
        <dbReference type="ARBA" id="ARBA00005854"/>
    </source>
</evidence>
<dbReference type="CDD" id="cd12173">
    <property type="entry name" value="PGDH_4"/>
    <property type="match status" value="1"/>
</dbReference>
<feature type="region of interest" description="Disordered" evidence="7">
    <location>
        <begin position="891"/>
        <end position="912"/>
    </location>
</feature>
<dbReference type="GO" id="GO:0051287">
    <property type="term" value="F:NAD binding"/>
    <property type="evidence" value="ECO:0007669"/>
    <property type="project" value="UniProtKB-UniRule"/>
</dbReference>
<name>A0AAN7CLM1_9PEZI</name>
<sequence length="1342" mass="141057">MAPSAISSTPPSPLSTPNPVPRILVPEKLSPEGLALLRASGFQVDVPPPPVTPEALLEQIAGYDALIVRSETKVTASVLEAGTQAKGRLRAVARAGVGVDNIDVDAATRRGVVVVNSPSGNVVAAAEHTVALLLACARNVGRADAGMKVGKWERGKLVGVEVGRKTLGVVGFGKVGIRVARMAKGLGMQVVVFDPYASKEVAAQVGVELRTELSGLLPEVDFLTVHTPLLASTANLLGEKEFQSMKKTARVLNVARGGVYNEEALLKALDEGWIAGAGLDVFTSEPPVEGSIAAKLAAHPKVVSTPHLGASTVEAQENVSIDVCTQVVEILRGGLPTAAVNAPLILPEEYRRLQPFVKLVERMGSLYTQHFADRGGMVGGRRFELVYQGELAGISNTRPLFAALVKGLVSSISDLGGRDVNIVNATLVARERGIAIDEKHVRDGGTEPAYASAVTLRSLSTDQSAGQAGEQVIEGYVSGNAAFISKLDRFRANFVPEGTLLVLHNYDEPGKIGNVGMVLGKHGVNINFMQVAALESEAGQSVGGFHVVDGPVETVSHAAREALMILGVAGDVTEDLLGELGKAEGILHVSLVRLGLSRVRCSKFREQSQPLRFYAHTRPTPYAVMDDLSRMSDVEGEVAVVDDRGFGWPGTHIPSPAPKSRSLSDGGGTPKLSPSPHIVEAGLRQSKDDIAIRDKDHEHTSPLPSTPIRAGFAARGLALQMPQRDAASPAAQSGYVRPAPLSPKLEHPYASPTNILPRRSRGMDFSRAATSLHHSTLAEPTSPDSSPTIGSRAMNIPGRRAEYGGTDQTSTSLWSMMGTQERSHISSSMGSTSHAISDLSSSSDEDDYMDEDMEEAYVTTPQVQKVGMPSASAVMGAPWMPGSPAASNLLSFQQRQRQRKQPKKKLRGPLGLGFHSPAGPAVMSKSPPNNMVAPNDMLPHTRRESISWAANQLHISGNESDDSHRHSDGVDSPLRPSIVRRAVTRRGNLLPKTKGFARIRAALAEESAPIESEFRREAEVVKQVRESDMDLEARHLPPPQSAASTALSSPNLAAHDSLEEIADDMMMMDPTLNPLGVTGTLKQQALRNAKSKAFWDTFSETSSTGATQRVTPPPPSLGPRAPSSGMSLEDISMGSPSASSNGGTSQGNPFAVPGTGTHTATSSSGHGTPSYIPSAHGPNNNNNSSGSSSSANNNNHNHPSTSTGNSSGMMPAPPTAAEITRRFSSKRRRGDDDLDPVSIKRRAVSPGMSVHNSPVMQSPLQRDAAPWGNAGGGGGTGTGTGGPGSSISISSRPGSGGSGAGSENGASYSSNNNNSSRGGSKVRVGFQGMVETNDGITRLSIE</sequence>
<dbReference type="Pfam" id="PF00389">
    <property type="entry name" value="2-Hacid_dh"/>
    <property type="match status" value="1"/>
</dbReference>
<dbReference type="FunFam" id="3.30.1330.90:FF:000003">
    <property type="entry name" value="D-3-phosphoglycerate dehydrogenase"/>
    <property type="match status" value="1"/>
</dbReference>
<feature type="compositionally biased region" description="Polar residues" evidence="7">
    <location>
        <begin position="1099"/>
        <end position="1110"/>
    </location>
</feature>
<keyword evidence="6" id="KW-0718">Serine biosynthesis</keyword>
<dbReference type="InterPro" id="IPR029009">
    <property type="entry name" value="ASB_dom_sf"/>
</dbReference>
<feature type="compositionally biased region" description="Low complexity" evidence="7">
    <location>
        <begin position="1153"/>
        <end position="1207"/>
    </location>
</feature>
<comment type="similarity">
    <text evidence="2 6">Belongs to the D-isomer specific 2-hydroxyacid dehydrogenase family.</text>
</comment>
<reference evidence="11" key="2">
    <citation type="submission" date="2023-05" db="EMBL/GenBank/DDBJ databases">
        <authorList>
            <consortium name="Lawrence Berkeley National Laboratory"/>
            <person name="Steindorff A."/>
            <person name="Hensen N."/>
            <person name="Bonometti L."/>
            <person name="Westerberg I."/>
            <person name="Brannstrom I.O."/>
            <person name="Guillou S."/>
            <person name="Cros-Aarteil S."/>
            <person name="Calhoun S."/>
            <person name="Haridas S."/>
            <person name="Kuo A."/>
            <person name="Mondo S."/>
            <person name="Pangilinan J."/>
            <person name="Riley R."/>
            <person name="Labutti K."/>
            <person name="Andreopoulos B."/>
            <person name="Lipzen A."/>
            <person name="Chen C."/>
            <person name="Yanf M."/>
            <person name="Daum C."/>
            <person name="Ng V."/>
            <person name="Clum A."/>
            <person name="Ohm R."/>
            <person name="Martin F."/>
            <person name="Silar P."/>
            <person name="Natvig D."/>
            <person name="Lalanne C."/>
            <person name="Gautier V."/>
            <person name="Ament-Velasquez S.L."/>
            <person name="Kruys A."/>
            <person name="Hutchinson M.I."/>
            <person name="Powell A.J."/>
            <person name="Barry K."/>
            <person name="Miller A.N."/>
            <person name="Grigoriev I.V."/>
            <person name="Debuchy R."/>
            <person name="Gladieux P."/>
            <person name="Thoren M.H."/>
            <person name="Johannesson H."/>
        </authorList>
    </citation>
    <scope>NUCLEOTIDE SEQUENCE</scope>
    <source>
        <strain evidence="11">CBS 359.72</strain>
    </source>
</reference>
<dbReference type="PANTHER" id="PTHR42106:SF1">
    <property type="match status" value="1"/>
</dbReference>